<evidence type="ECO:0000256" key="2">
    <source>
        <dbReference type="ARBA" id="ARBA00022679"/>
    </source>
</evidence>
<dbReference type="InterPro" id="IPR028098">
    <property type="entry name" value="Glyco_trans_4-like_N"/>
</dbReference>
<dbReference type="Proteomes" id="UP000282957">
    <property type="component" value="Unassembled WGS sequence"/>
</dbReference>
<feature type="domain" description="Glycosyltransferase subfamily 4-like N-terminal" evidence="3">
    <location>
        <begin position="21"/>
        <end position="157"/>
    </location>
</feature>
<reference evidence="4 5" key="1">
    <citation type="submission" date="2019-01" db="EMBL/GenBank/DDBJ databases">
        <authorList>
            <person name="Chen W.-M."/>
        </authorList>
    </citation>
    <scope>NUCLEOTIDE SEQUENCE [LARGE SCALE GENOMIC DNA]</scope>
    <source>
        <strain evidence="4 5">CCP-6</strain>
    </source>
</reference>
<protein>
    <submittedName>
        <fullName evidence="4">Glycosyltransferase</fullName>
    </submittedName>
</protein>
<organism evidence="4 5">
    <name type="scientific">Rhodovarius crocodyli</name>
    <dbReference type="NCBI Taxonomy" id="1979269"/>
    <lineage>
        <taxon>Bacteria</taxon>
        <taxon>Pseudomonadati</taxon>
        <taxon>Pseudomonadota</taxon>
        <taxon>Alphaproteobacteria</taxon>
        <taxon>Acetobacterales</taxon>
        <taxon>Roseomonadaceae</taxon>
        <taxon>Rhodovarius</taxon>
    </lineage>
</organism>
<gene>
    <name evidence="4" type="ORF">EOD42_06220</name>
</gene>
<proteinExistence type="predicted"/>
<dbReference type="Pfam" id="PF13579">
    <property type="entry name" value="Glyco_trans_4_4"/>
    <property type="match status" value="1"/>
</dbReference>
<keyword evidence="1" id="KW-0328">Glycosyltransferase</keyword>
<name>A0A437MIH2_9PROT</name>
<sequence length="383" mass="41200">MPDVLMLSAAHPPADVRIVLKEGAALAEAGLAVEHLSPEAPGMPAQAAGVRLLGFPRPRGRWGRIRHIWRLSRLARARGARVIHAHEPDSWLAGWLARPARLVIDVHEHYPSRLDDRLPRWARPLGRASLRLFCRLMGRLADAVVVAKDGLAEDYGRDCVAVRNYAGDPGTAPRRHAPGPVTLLHLGAISRARGWPQLLAALSLGPADARLAVAGRFTDGTQAEFEAEAARRGLSGRITLHGWLPQAEMAALAGRCDINLVLFQPGHENHRLALPHKLSDGMLAGLPVIAPDFATEVATMVRQAECGLLVDVADPFAIADAVRRLTVPSLRARLGSQGRAAALGRFGWRAQAEALRNLYAGLSAGRDLPQHAALLGKPPPRGL</sequence>
<dbReference type="GO" id="GO:0016757">
    <property type="term" value="F:glycosyltransferase activity"/>
    <property type="evidence" value="ECO:0007669"/>
    <property type="project" value="UniProtKB-KW"/>
</dbReference>
<dbReference type="OrthoDB" id="9790710at2"/>
<dbReference type="Gene3D" id="3.40.50.2000">
    <property type="entry name" value="Glycogen Phosphorylase B"/>
    <property type="match status" value="2"/>
</dbReference>
<dbReference type="EMBL" id="SACL01000002">
    <property type="protein sequence ID" value="RVT97426.1"/>
    <property type="molecule type" value="Genomic_DNA"/>
</dbReference>
<evidence type="ECO:0000313" key="4">
    <source>
        <dbReference type="EMBL" id="RVT97426.1"/>
    </source>
</evidence>
<evidence type="ECO:0000259" key="3">
    <source>
        <dbReference type="Pfam" id="PF13579"/>
    </source>
</evidence>
<evidence type="ECO:0000256" key="1">
    <source>
        <dbReference type="ARBA" id="ARBA00022676"/>
    </source>
</evidence>
<accession>A0A437MIH2</accession>
<dbReference type="AlphaFoldDB" id="A0A437MIH2"/>
<keyword evidence="2 4" id="KW-0808">Transferase</keyword>
<keyword evidence="5" id="KW-1185">Reference proteome</keyword>
<dbReference type="PANTHER" id="PTHR12526:SF629">
    <property type="entry name" value="TEICHURONIC ACID BIOSYNTHESIS GLYCOSYLTRANSFERASE TUAH-RELATED"/>
    <property type="match status" value="1"/>
</dbReference>
<dbReference type="PANTHER" id="PTHR12526">
    <property type="entry name" value="GLYCOSYLTRANSFERASE"/>
    <property type="match status" value="1"/>
</dbReference>
<dbReference type="Pfam" id="PF13692">
    <property type="entry name" value="Glyco_trans_1_4"/>
    <property type="match status" value="1"/>
</dbReference>
<comment type="caution">
    <text evidence="4">The sequence shown here is derived from an EMBL/GenBank/DDBJ whole genome shotgun (WGS) entry which is preliminary data.</text>
</comment>
<dbReference type="SUPFAM" id="SSF53756">
    <property type="entry name" value="UDP-Glycosyltransferase/glycogen phosphorylase"/>
    <property type="match status" value="1"/>
</dbReference>
<evidence type="ECO:0000313" key="5">
    <source>
        <dbReference type="Proteomes" id="UP000282957"/>
    </source>
</evidence>